<evidence type="ECO:0000313" key="2">
    <source>
        <dbReference type="Proteomes" id="UP000024635"/>
    </source>
</evidence>
<evidence type="ECO:0000313" key="1">
    <source>
        <dbReference type="EMBL" id="EYC43688.1"/>
    </source>
</evidence>
<name>A0A016WXE3_9BILA</name>
<dbReference type="EMBL" id="JARK01000084">
    <property type="protein sequence ID" value="EYC43688.1"/>
    <property type="molecule type" value="Genomic_DNA"/>
</dbReference>
<sequence length="76" mass="7569">MLRETHSSAELSEVLVNGTGVGQASSAVNLASHLSGGSHPTKLDAAGPVAVSSSSLLGLSLSALHEPVRPKLGNGR</sequence>
<dbReference type="Proteomes" id="UP000024635">
    <property type="component" value="Unassembled WGS sequence"/>
</dbReference>
<reference evidence="2" key="1">
    <citation type="journal article" date="2015" name="Nat. Genet.">
        <title>The genome and transcriptome of the zoonotic hookworm Ancylostoma ceylanicum identify infection-specific gene families.</title>
        <authorList>
            <person name="Schwarz E.M."/>
            <person name="Hu Y."/>
            <person name="Antoshechkin I."/>
            <person name="Miller M.M."/>
            <person name="Sternberg P.W."/>
            <person name="Aroian R.V."/>
        </authorList>
    </citation>
    <scope>NUCLEOTIDE SEQUENCE</scope>
    <source>
        <strain evidence="2">HY135</strain>
    </source>
</reference>
<proteinExistence type="predicted"/>
<accession>A0A016WXE3</accession>
<organism evidence="1 2">
    <name type="scientific">Ancylostoma ceylanicum</name>
    <dbReference type="NCBI Taxonomy" id="53326"/>
    <lineage>
        <taxon>Eukaryota</taxon>
        <taxon>Metazoa</taxon>
        <taxon>Ecdysozoa</taxon>
        <taxon>Nematoda</taxon>
        <taxon>Chromadorea</taxon>
        <taxon>Rhabditida</taxon>
        <taxon>Rhabditina</taxon>
        <taxon>Rhabditomorpha</taxon>
        <taxon>Strongyloidea</taxon>
        <taxon>Ancylostomatidae</taxon>
        <taxon>Ancylostomatinae</taxon>
        <taxon>Ancylostoma</taxon>
    </lineage>
</organism>
<gene>
    <name evidence="1" type="primary">Acey_s0484.g2316</name>
    <name evidence="1" type="ORF">Y032_0484g2316</name>
</gene>
<keyword evidence="2" id="KW-1185">Reference proteome</keyword>
<dbReference type="AlphaFoldDB" id="A0A016WXE3"/>
<comment type="caution">
    <text evidence="1">The sequence shown here is derived from an EMBL/GenBank/DDBJ whole genome shotgun (WGS) entry which is preliminary data.</text>
</comment>
<protein>
    <submittedName>
        <fullName evidence="1">Uncharacterized protein</fullName>
    </submittedName>
</protein>